<gene>
    <name evidence="3" type="primary">ORF204</name>
</gene>
<name>A0A7T0CR39_9ROSA</name>
<sequence length="204" mass="22190">MNQGYLLDCPINFGITEVASTRLNKKLGTAQREVNLTALSDRHGSRPSLSFHATQVTRHSTFRSRPSDTTYSTGGVLDKPLKSSLKIRGKWIRLEYESLPQVCFRCGIIGHDQIQCVAGLGSVVSKVVEEGNGNVRVNCTTMGSDTTGSLDVGMNQSVNSASESVRLNDSIRTNKDKAVESSDDGNSSLGPWNLVTTRRARKNT</sequence>
<geneLocation type="mitochondrion" evidence="3"/>
<feature type="domain" description="Zinc knuckle CX2CX4HX4C" evidence="2">
    <location>
        <begin position="79"/>
        <end position="116"/>
    </location>
</feature>
<feature type="region of interest" description="Disordered" evidence="1">
    <location>
        <begin position="172"/>
        <end position="204"/>
    </location>
</feature>
<proteinExistence type="predicted"/>
<dbReference type="AlphaFoldDB" id="A0A7T0CR39"/>
<dbReference type="GeneID" id="63657493"/>
<dbReference type="Pfam" id="PF14392">
    <property type="entry name" value="zf-CCHC_4"/>
    <property type="match status" value="1"/>
</dbReference>
<evidence type="ECO:0000259" key="2">
    <source>
        <dbReference type="Pfam" id="PF14392"/>
    </source>
</evidence>
<reference evidence="3" key="1">
    <citation type="submission" date="2020-10" db="EMBL/GenBank/DDBJ databases">
        <title>Complete Mitochondrial Genome of Pyrus betulifolia Bunge.</title>
        <authorList>
            <person name="Yuan M."/>
            <person name="Ji P."/>
            <person name="Qiu Z."/>
            <person name="Li D."/>
        </authorList>
    </citation>
    <scope>NUCLEOTIDE SEQUENCE</scope>
</reference>
<protein>
    <recommendedName>
        <fullName evidence="2">Zinc knuckle CX2CX4HX4C domain-containing protein</fullName>
    </recommendedName>
</protein>
<organism evidence="3">
    <name type="scientific">Pyrus betulifolia</name>
    <dbReference type="NCBI Taxonomy" id="436086"/>
    <lineage>
        <taxon>Eukaryota</taxon>
        <taxon>Viridiplantae</taxon>
        <taxon>Streptophyta</taxon>
        <taxon>Embryophyta</taxon>
        <taxon>Tracheophyta</taxon>
        <taxon>Spermatophyta</taxon>
        <taxon>Magnoliopsida</taxon>
        <taxon>eudicotyledons</taxon>
        <taxon>Gunneridae</taxon>
        <taxon>Pentapetalae</taxon>
        <taxon>rosids</taxon>
        <taxon>fabids</taxon>
        <taxon>Rosales</taxon>
        <taxon>Rosaceae</taxon>
        <taxon>Amygdaloideae</taxon>
        <taxon>Maleae</taxon>
        <taxon>Pyrus</taxon>
    </lineage>
</organism>
<keyword evidence="3" id="KW-0496">Mitochondrion</keyword>
<dbReference type="InterPro" id="IPR025836">
    <property type="entry name" value="Zn_knuckle_CX2CX4HX4C"/>
</dbReference>
<accession>A0A7T0CR39</accession>
<feature type="region of interest" description="Disordered" evidence="1">
    <location>
        <begin position="44"/>
        <end position="75"/>
    </location>
</feature>
<feature type="compositionally biased region" description="Polar residues" evidence="1">
    <location>
        <begin position="47"/>
        <end position="73"/>
    </location>
</feature>
<dbReference type="RefSeq" id="YP_010047106.1">
    <property type="nucleotide sequence ID" value="NC_054332.1"/>
</dbReference>
<evidence type="ECO:0000256" key="1">
    <source>
        <dbReference type="SAM" id="MobiDB-lite"/>
    </source>
</evidence>
<dbReference type="EMBL" id="MW080658">
    <property type="protein sequence ID" value="QPJ79547.1"/>
    <property type="molecule type" value="Genomic_DNA"/>
</dbReference>
<evidence type="ECO:0000313" key="3">
    <source>
        <dbReference type="EMBL" id="QPJ79547.1"/>
    </source>
</evidence>
<feature type="compositionally biased region" description="Polar residues" evidence="1">
    <location>
        <begin position="184"/>
        <end position="196"/>
    </location>
</feature>